<dbReference type="GeneID" id="5914352"/>
<dbReference type="OrthoDB" id="31398at2759"/>
<evidence type="ECO:0000313" key="2">
    <source>
        <dbReference type="Proteomes" id="UP000008076"/>
    </source>
</evidence>
<protein>
    <submittedName>
        <fullName evidence="1">Uncharacterized protein</fullName>
    </submittedName>
</protein>
<reference evidence="2" key="1">
    <citation type="submission" date="2007-12" db="EMBL/GenBank/DDBJ databases">
        <title>Annotation of Entamoeba dispar SAW760.</title>
        <authorList>
            <person name="Lorenzi H."/>
            <person name="Inman J."/>
            <person name="Schobel S."/>
            <person name="Amedeo P."/>
            <person name="Caler E."/>
        </authorList>
    </citation>
    <scope>NUCLEOTIDE SEQUENCE [LARGE SCALE GENOMIC DNA]</scope>
    <source>
        <strain evidence="2">ATCC PRA-260 / SAW760</strain>
    </source>
</reference>
<organism evidence="2">
    <name type="scientific">Entamoeba dispar (strain ATCC PRA-260 / SAW760)</name>
    <dbReference type="NCBI Taxonomy" id="370354"/>
    <lineage>
        <taxon>Eukaryota</taxon>
        <taxon>Amoebozoa</taxon>
        <taxon>Evosea</taxon>
        <taxon>Archamoebae</taxon>
        <taxon>Mastigamoebida</taxon>
        <taxon>Entamoebidae</taxon>
        <taxon>Entamoeba</taxon>
    </lineage>
</organism>
<dbReference type="RefSeq" id="XP_001741840.1">
    <property type="nucleotide sequence ID" value="XM_001741788.1"/>
</dbReference>
<name>B0EUV9_ENTDS</name>
<dbReference type="AlphaFoldDB" id="B0EUV9"/>
<evidence type="ECO:0000313" key="1">
    <source>
        <dbReference type="EMBL" id="EDR21683.1"/>
    </source>
</evidence>
<accession>B0EUV9</accession>
<dbReference type="VEuPathDB" id="AmoebaDB:EDI_247680"/>
<dbReference type="KEGG" id="edi:EDI_247680"/>
<gene>
    <name evidence="1" type="ORF">EDI_247680</name>
</gene>
<sequence length="197" mass="22521">MQRFGEGEYFASHSSLSRLYGSALLLTYVIDSRQVSRFPFGYVVNNRLNDTLCLPIACFQFNQPEGFKFDNLIKESQSNYCQYLYHGLGIPAKSYLIERVLLMLSRLSGKGPKENCGIVKNTDFKCYFTWFYETTQGVIKLGESDSEALTLLLNHEHTTGLVPINLEVGRVLVDLKSMCIFIDNYPYKLIFMNDSLS</sequence>
<dbReference type="SUPFAM" id="SSF56399">
    <property type="entry name" value="ADP-ribosylation"/>
    <property type="match status" value="1"/>
</dbReference>
<dbReference type="eggNOG" id="ENOG502RC8B">
    <property type="taxonomic scope" value="Eukaryota"/>
</dbReference>
<dbReference type="Proteomes" id="UP000008076">
    <property type="component" value="Unassembled WGS sequence"/>
</dbReference>
<proteinExistence type="predicted"/>
<keyword evidence="2" id="KW-1185">Reference proteome</keyword>
<dbReference type="EMBL" id="DS550974">
    <property type="protein sequence ID" value="EDR21683.1"/>
    <property type="molecule type" value="Genomic_DNA"/>
</dbReference>